<name>A0A532UU18_UNCL8</name>
<dbReference type="Gene3D" id="2.160.20.10">
    <property type="entry name" value="Single-stranded right-handed beta-helix, Pectin lyase-like"/>
    <property type="match status" value="1"/>
</dbReference>
<dbReference type="InterPro" id="IPR011050">
    <property type="entry name" value="Pectin_lyase_fold/virulence"/>
</dbReference>
<sequence>MVRLSSALLAVMLLVLAASGTTLLVPSQYGTIQAGIDAASNGDTVLVADGTYTGTGNKDLDFGGRIIVVMSENGPDVCIIDCENDGRGFYFHSGETADAVIYGFMIRYGYASNGGGINVTDSSPTIDHCIVWDCANGGTAGGGIYLNNGHSLIVHCTVNDNFSGHGGGIYAINSNMTVSSCIISDNYSTG</sequence>
<proteinExistence type="predicted"/>
<evidence type="ECO:0000313" key="3">
    <source>
        <dbReference type="EMBL" id="TKJ38446.1"/>
    </source>
</evidence>
<dbReference type="Proteomes" id="UP000319619">
    <property type="component" value="Unassembled WGS sequence"/>
</dbReference>
<dbReference type="SUPFAM" id="SSF51126">
    <property type="entry name" value="Pectin lyase-like"/>
    <property type="match status" value="1"/>
</dbReference>
<evidence type="ECO:0000256" key="1">
    <source>
        <dbReference type="SAM" id="SignalP"/>
    </source>
</evidence>
<feature type="domain" description="Right handed beta helix" evidence="2">
    <location>
        <begin position="107"/>
        <end position="190"/>
    </location>
</feature>
<feature type="signal peptide" evidence="1">
    <location>
        <begin position="1"/>
        <end position="17"/>
    </location>
</feature>
<evidence type="ECO:0000313" key="4">
    <source>
        <dbReference type="Proteomes" id="UP000319619"/>
    </source>
</evidence>
<dbReference type="Pfam" id="PF13229">
    <property type="entry name" value="Beta_helix"/>
    <property type="match status" value="1"/>
</dbReference>
<comment type="caution">
    <text evidence="3">The sequence shown here is derived from an EMBL/GenBank/DDBJ whole genome shotgun (WGS) entry which is preliminary data.</text>
</comment>
<keyword evidence="1" id="KW-0732">Signal</keyword>
<protein>
    <recommendedName>
        <fullName evidence="2">Right handed beta helix domain-containing protein</fullName>
    </recommendedName>
</protein>
<dbReference type="AlphaFoldDB" id="A0A532UU18"/>
<organism evidence="3 4">
    <name type="scientific">candidate division LCP-89 bacterium B3_LCP</name>
    <dbReference type="NCBI Taxonomy" id="2012998"/>
    <lineage>
        <taxon>Bacteria</taxon>
        <taxon>Pseudomonadati</taxon>
        <taxon>Bacteria division LCP-89</taxon>
    </lineage>
</organism>
<feature type="chain" id="PRO_5022128397" description="Right handed beta helix domain-containing protein" evidence="1">
    <location>
        <begin position="18"/>
        <end position="190"/>
    </location>
</feature>
<gene>
    <name evidence="3" type="ORF">CEE37_13085</name>
</gene>
<dbReference type="InterPro" id="IPR039448">
    <property type="entry name" value="Beta_helix"/>
</dbReference>
<evidence type="ECO:0000259" key="2">
    <source>
        <dbReference type="Pfam" id="PF13229"/>
    </source>
</evidence>
<accession>A0A532UU18</accession>
<reference evidence="3 4" key="1">
    <citation type="submission" date="2017-06" db="EMBL/GenBank/DDBJ databases">
        <title>Novel microbial phyla capable of carbon fixation and sulfur reduction in deep-sea sediments.</title>
        <authorList>
            <person name="Huang J."/>
            <person name="Baker B."/>
            <person name="Wang Y."/>
        </authorList>
    </citation>
    <scope>NUCLEOTIDE SEQUENCE [LARGE SCALE GENOMIC DNA]</scope>
    <source>
        <strain evidence="3">B3_LCP</strain>
    </source>
</reference>
<dbReference type="InterPro" id="IPR012334">
    <property type="entry name" value="Pectin_lyas_fold"/>
</dbReference>
<dbReference type="EMBL" id="NJBN01000010">
    <property type="protein sequence ID" value="TKJ38446.1"/>
    <property type="molecule type" value="Genomic_DNA"/>
</dbReference>